<dbReference type="PANTHER" id="PTHR23534:SF1">
    <property type="entry name" value="MAJOR FACILITATOR SUPERFAMILY PROTEIN"/>
    <property type="match status" value="1"/>
</dbReference>
<dbReference type="EMBL" id="JASATX010000001">
    <property type="protein sequence ID" value="MDI2097509.1"/>
    <property type="molecule type" value="Genomic_DNA"/>
</dbReference>
<evidence type="ECO:0000256" key="2">
    <source>
        <dbReference type="ARBA" id="ARBA00022692"/>
    </source>
</evidence>
<dbReference type="InterPro" id="IPR011701">
    <property type="entry name" value="MFS"/>
</dbReference>
<evidence type="ECO:0000313" key="8">
    <source>
        <dbReference type="Proteomes" id="UP001321506"/>
    </source>
</evidence>
<keyword evidence="4 5" id="KW-0472">Membrane</keyword>
<dbReference type="InterPro" id="IPR036259">
    <property type="entry name" value="MFS_trans_sf"/>
</dbReference>
<feature type="transmembrane region" description="Helical" evidence="5">
    <location>
        <begin position="109"/>
        <end position="127"/>
    </location>
</feature>
<feature type="transmembrane region" description="Helical" evidence="5">
    <location>
        <begin position="381"/>
        <end position="404"/>
    </location>
</feature>
<dbReference type="RefSeq" id="WP_281487301.1">
    <property type="nucleotide sequence ID" value="NZ_JASATX010000001.1"/>
</dbReference>
<evidence type="ECO:0000256" key="1">
    <source>
        <dbReference type="ARBA" id="ARBA00004651"/>
    </source>
</evidence>
<feature type="transmembrane region" description="Helical" evidence="5">
    <location>
        <begin position="148"/>
        <end position="164"/>
    </location>
</feature>
<reference evidence="7 8" key="1">
    <citation type="submission" date="2023-04" db="EMBL/GenBank/DDBJ databases">
        <title>Klugiella caeni sp. nov. isolated from the sludge of biochemical tank.</title>
        <authorList>
            <person name="Geng K."/>
        </authorList>
    </citation>
    <scope>NUCLEOTIDE SEQUENCE [LARGE SCALE GENOMIC DNA]</scope>
    <source>
        <strain evidence="7 8">YN-L-19</strain>
    </source>
</reference>
<name>A0AAW6T2F9_9MICO</name>
<dbReference type="InterPro" id="IPR020846">
    <property type="entry name" value="MFS_dom"/>
</dbReference>
<organism evidence="7 8">
    <name type="scientific">Ruicaihuangia caeni</name>
    <dbReference type="NCBI Taxonomy" id="3042517"/>
    <lineage>
        <taxon>Bacteria</taxon>
        <taxon>Bacillati</taxon>
        <taxon>Actinomycetota</taxon>
        <taxon>Actinomycetes</taxon>
        <taxon>Micrococcales</taxon>
        <taxon>Microbacteriaceae</taxon>
        <taxon>Ruicaihuangia</taxon>
    </lineage>
</organism>
<comment type="subcellular location">
    <subcellularLocation>
        <location evidence="1">Cell membrane</location>
        <topology evidence="1">Multi-pass membrane protein</topology>
    </subcellularLocation>
</comment>
<sequence length="475" mass="47038">MPVVTDVAAVDVARVQRRTLGVLATGQVLSGVGMGSTLSLGALLTEHVSGEAALSGLAATMLTLGAAALAIPLARVAARTGRRIALASGGALAALGAVVIIAAAAWMQFWLLLVGLAVLGAGSAVNLQARFAAADLASPTRRGRDLSLVVWATTIGVAVGPNLLEPGEIVGGAIGLPELTGGFAFAILAQLAAMTLYLSALRPDPLLTALSLESRAPASAAPQDASTAPAAAAAAAAASASVGGETDVSTATGPVLLGAAEPAEEAAERAGAAVARTRRVGPFSILVEKPRALIAIVAVVLSHATMVAVMAMTPLHLTQHGGTLVIVGIVISMHTASMYALSPLFGWLSDRLGRVPVIVLGQLVFVASLVLNWVAGGDHATVGIALALLGLGWSASTVSGSAMLTDALEPGERARVQGLSDTAMNLAGAGGGALAGLIMALLGYGGLNALTLLLVAGVLAALALGIRPLRPVRAA</sequence>
<dbReference type="PANTHER" id="PTHR23534">
    <property type="entry name" value="MFS PERMEASE"/>
    <property type="match status" value="1"/>
</dbReference>
<dbReference type="GO" id="GO:0022857">
    <property type="term" value="F:transmembrane transporter activity"/>
    <property type="evidence" value="ECO:0007669"/>
    <property type="project" value="InterPro"/>
</dbReference>
<feature type="transmembrane region" description="Helical" evidence="5">
    <location>
        <begin position="425"/>
        <end position="444"/>
    </location>
</feature>
<dbReference type="Gene3D" id="1.20.1250.20">
    <property type="entry name" value="MFS general substrate transporter like domains"/>
    <property type="match status" value="1"/>
</dbReference>
<evidence type="ECO:0000256" key="4">
    <source>
        <dbReference type="ARBA" id="ARBA00023136"/>
    </source>
</evidence>
<comment type="caution">
    <text evidence="7">The sequence shown here is derived from an EMBL/GenBank/DDBJ whole genome shotgun (WGS) entry which is preliminary data.</text>
</comment>
<feature type="transmembrane region" description="Helical" evidence="5">
    <location>
        <begin position="355"/>
        <end position="375"/>
    </location>
</feature>
<feature type="transmembrane region" description="Helical" evidence="5">
    <location>
        <begin position="179"/>
        <end position="198"/>
    </location>
</feature>
<keyword evidence="3 5" id="KW-1133">Transmembrane helix</keyword>
<dbReference type="Pfam" id="PF07690">
    <property type="entry name" value="MFS_1"/>
    <property type="match status" value="2"/>
</dbReference>
<gene>
    <name evidence="7" type="ORF">QF206_00815</name>
</gene>
<feature type="transmembrane region" description="Helical" evidence="5">
    <location>
        <begin position="450"/>
        <end position="469"/>
    </location>
</feature>
<evidence type="ECO:0000256" key="3">
    <source>
        <dbReference type="ARBA" id="ARBA00022989"/>
    </source>
</evidence>
<dbReference type="AlphaFoldDB" id="A0AAW6T2F9"/>
<dbReference type="SUPFAM" id="SSF103473">
    <property type="entry name" value="MFS general substrate transporter"/>
    <property type="match status" value="1"/>
</dbReference>
<proteinExistence type="predicted"/>
<feature type="transmembrane region" description="Helical" evidence="5">
    <location>
        <begin position="324"/>
        <end position="348"/>
    </location>
</feature>
<evidence type="ECO:0000256" key="5">
    <source>
        <dbReference type="SAM" id="Phobius"/>
    </source>
</evidence>
<dbReference type="PROSITE" id="PS50850">
    <property type="entry name" value="MFS"/>
    <property type="match status" value="1"/>
</dbReference>
<keyword evidence="2 5" id="KW-0812">Transmembrane</keyword>
<dbReference type="GO" id="GO:0005886">
    <property type="term" value="C:plasma membrane"/>
    <property type="evidence" value="ECO:0007669"/>
    <property type="project" value="UniProtKB-SubCell"/>
</dbReference>
<feature type="domain" description="Major facilitator superfamily (MFS) profile" evidence="6">
    <location>
        <begin position="19"/>
        <end position="474"/>
    </location>
</feature>
<dbReference type="Proteomes" id="UP001321506">
    <property type="component" value="Unassembled WGS sequence"/>
</dbReference>
<protein>
    <submittedName>
        <fullName evidence="7">MFS transporter</fullName>
    </submittedName>
</protein>
<feature type="transmembrane region" description="Helical" evidence="5">
    <location>
        <begin position="20"/>
        <end position="44"/>
    </location>
</feature>
<evidence type="ECO:0000313" key="7">
    <source>
        <dbReference type="EMBL" id="MDI2097509.1"/>
    </source>
</evidence>
<feature type="transmembrane region" description="Helical" evidence="5">
    <location>
        <begin position="292"/>
        <end position="312"/>
    </location>
</feature>
<feature type="transmembrane region" description="Helical" evidence="5">
    <location>
        <begin position="56"/>
        <end position="77"/>
    </location>
</feature>
<accession>A0AAW6T2F9</accession>
<keyword evidence="8" id="KW-1185">Reference proteome</keyword>
<evidence type="ECO:0000259" key="6">
    <source>
        <dbReference type="PROSITE" id="PS50850"/>
    </source>
</evidence>
<feature type="transmembrane region" description="Helical" evidence="5">
    <location>
        <begin position="84"/>
        <end position="103"/>
    </location>
</feature>